<accession>A0A7S3L462</accession>
<dbReference type="SUPFAM" id="SSF51197">
    <property type="entry name" value="Clavaminate synthase-like"/>
    <property type="match status" value="1"/>
</dbReference>
<reference evidence="4" key="1">
    <citation type="submission" date="2021-01" db="EMBL/GenBank/DDBJ databases">
        <authorList>
            <person name="Corre E."/>
            <person name="Pelletier E."/>
            <person name="Niang G."/>
            <person name="Scheremetjew M."/>
            <person name="Finn R."/>
            <person name="Kale V."/>
            <person name="Holt S."/>
            <person name="Cochrane G."/>
            <person name="Meng A."/>
            <person name="Brown T."/>
            <person name="Cohen L."/>
        </authorList>
    </citation>
    <scope>NUCLEOTIDE SEQUENCE</scope>
    <source>
        <strain evidence="4">CCMP127</strain>
    </source>
</reference>
<evidence type="ECO:0000256" key="1">
    <source>
        <dbReference type="SAM" id="MobiDB-lite"/>
    </source>
</evidence>
<name>A0A7S3L462_9STRA</name>
<feature type="region of interest" description="Disordered" evidence="1">
    <location>
        <begin position="114"/>
        <end position="186"/>
    </location>
</feature>
<dbReference type="PANTHER" id="PTHR12461:SF98">
    <property type="entry name" value="CUPIN-LIKE DOMAIN-CONTAINING PROTEIN"/>
    <property type="match status" value="1"/>
</dbReference>
<dbReference type="EMBL" id="HBIM01010033">
    <property type="protein sequence ID" value="CAE0411002.1"/>
    <property type="molecule type" value="Transcribed_RNA"/>
</dbReference>
<protein>
    <recommendedName>
        <fullName evidence="3">JmjC domain-containing protein</fullName>
    </recommendedName>
</protein>
<feature type="compositionally biased region" description="Basic residues" evidence="1">
    <location>
        <begin position="50"/>
        <end position="65"/>
    </location>
</feature>
<dbReference type="InterPro" id="IPR041667">
    <property type="entry name" value="Cupin_8"/>
</dbReference>
<dbReference type="Pfam" id="PF13621">
    <property type="entry name" value="Cupin_8"/>
    <property type="match status" value="1"/>
</dbReference>
<keyword evidence="2" id="KW-0472">Membrane</keyword>
<feature type="region of interest" description="Disordered" evidence="1">
    <location>
        <begin position="31"/>
        <end position="66"/>
    </location>
</feature>
<organism evidence="4">
    <name type="scientific">Amphora coffeiformis</name>
    <dbReference type="NCBI Taxonomy" id="265554"/>
    <lineage>
        <taxon>Eukaryota</taxon>
        <taxon>Sar</taxon>
        <taxon>Stramenopiles</taxon>
        <taxon>Ochrophyta</taxon>
        <taxon>Bacillariophyta</taxon>
        <taxon>Bacillariophyceae</taxon>
        <taxon>Bacillariophycidae</taxon>
        <taxon>Thalassiophysales</taxon>
        <taxon>Catenulaceae</taxon>
        <taxon>Amphora</taxon>
    </lineage>
</organism>
<keyword evidence="2" id="KW-0812">Transmembrane</keyword>
<dbReference type="PANTHER" id="PTHR12461">
    <property type="entry name" value="HYPOXIA-INDUCIBLE FACTOR 1 ALPHA INHIBITOR-RELATED"/>
    <property type="match status" value="1"/>
</dbReference>
<keyword evidence="2" id="KW-1133">Transmembrane helix</keyword>
<evidence type="ECO:0000259" key="3">
    <source>
        <dbReference type="PROSITE" id="PS51184"/>
    </source>
</evidence>
<feature type="domain" description="JmjC" evidence="3">
    <location>
        <begin position="478"/>
        <end position="655"/>
    </location>
</feature>
<dbReference type="PROSITE" id="PS51184">
    <property type="entry name" value="JMJC"/>
    <property type="match status" value="1"/>
</dbReference>
<dbReference type="Gene3D" id="2.60.120.10">
    <property type="entry name" value="Jelly Rolls"/>
    <property type="match status" value="1"/>
</dbReference>
<sequence>MSGDLTSRQRGTAAVAMACDDGHCCGDHHHRPLAESSVSTDAEEQDKYNKSRRRIKKERKLKKDKKSPSAVVIVGVFAIFLFVLIMYHVFVKTKRDRRRHAKLMYERAQTILQNLDKRNHHHAMRRKSEEGGGGGIPGGHHPQGRGNPSPGWPQLPGYPRQSPPKQDDDDDKKDEPNQKLNPSSNHEIEESFAHHRLLPQSAATMVPHILKDWIKRWDEDIRSNVNGGIRWIRPYLLPGMDDLGDDDHRNAKKRNSRNSFFDAFRTDEHMSWHDEWDQMVEQHGGVENIPGPMVDYTDPDKYKYPPLMEEPPSAGGYPQMTTLGDMLKAWDQDEDNEDIIHETLLHFDFSNPRELEMAGKFRDAMLPFKLYNVPEVSRATELWTDDYVAKGFGAGKTIWNQVATAHGTCQESVNHYFAFFTPPLWKPERMGVPPVRNNDLHFDQWAKHARYADAARLAPDQPHFYWQSGVDKTERHKPQDQWSFISRDLPSFSATEPNFIMFNPDEQKGIQCRFGERGVVAATHYDSGRNMVGMITGAKRYILSPPNACGKLGIFPDKNSPIFRHSLLNFGHIKYLNDPEKGEGMSDEEREWLERAATAPAVETVLKAGEVLYIPSFWFHYIVSVQKSAQCNARSGVETDRHWEFGGAQDVKECVVE</sequence>
<dbReference type="InterPro" id="IPR003347">
    <property type="entry name" value="JmjC_dom"/>
</dbReference>
<dbReference type="AlphaFoldDB" id="A0A7S3L462"/>
<evidence type="ECO:0000313" key="4">
    <source>
        <dbReference type="EMBL" id="CAE0411002.1"/>
    </source>
</evidence>
<gene>
    <name evidence="4" type="ORF">ACOF00016_LOCUS8407</name>
</gene>
<feature type="transmembrane region" description="Helical" evidence="2">
    <location>
        <begin position="69"/>
        <end position="90"/>
    </location>
</feature>
<dbReference type="InterPro" id="IPR014710">
    <property type="entry name" value="RmlC-like_jellyroll"/>
</dbReference>
<proteinExistence type="predicted"/>
<evidence type="ECO:0000256" key="2">
    <source>
        <dbReference type="SAM" id="Phobius"/>
    </source>
</evidence>